<evidence type="ECO:0000313" key="5">
    <source>
        <dbReference type="Proteomes" id="UP000003113"/>
    </source>
</evidence>
<evidence type="ECO:0000259" key="3">
    <source>
        <dbReference type="Pfam" id="PF02678"/>
    </source>
</evidence>
<dbReference type="InterPro" id="IPR012093">
    <property type="entry name" value="Pirin"/>
</dbReference>
<dbReference type="SUPFAM" id="SSF51182">
    <property type="entry name" value="RmlC-like cupins"/>
    <property type="match status" value="1"/>
</dbReference>
<dbReference type="eggNOG" id="COG1741">
    <property type="taxonomic scope" value="Bacteria"/>
</dbReference>
<organism evidence="4 5">
    <name type="scientific">Achromobacter arsenitoxydans SY8</name>
    <dbReference type="NCBI Taxonomy" id="477184"/>
    <lineage>
        <taxon>Bacteria</taxon>
        <taxon>Pseudomonadati</taxon>
        <taxon>Pseudomonadota</taxon>
        <taxon>Betaproteobacteria</taxon>
        <taxon>Burkholderiales</taxon>
        <taxon>Alcaligenaceae</taxon>
        <taxon>Achromobacter</taxon>
    </lineage>
</organism>
<sequence>MTLHLSAVVAGSNKSVGDACSIRQFRHSDFSKGMSPLVMVDHFVMTGPAFGPHPHTGIAAATLLLEDSTGVMQSLDSTEANREIRAGDLHWTQAGRGIAHVQRPAGEARLHGLQIFIDLPQHLKSLPASTSLLRAWEMPVIQTVSGRIRVVAGSYEGWESPLQTPEPLLMLDGWLRPGATTLVPVPPGWNAWFFAVQGDLGVRARHRRKGAAPLPKVAGGDPDFAVLPAGSAAAASATPDGEEGVLVLMAGKTPAHFVLIAGPAVDAPAAGRNAPTRDGRQALAEALAAYGSAAGHAEADADAALQDAAA</sequence>
<dbReference type="PIRSF" id="PIRSF006232">
    <property type="entry name" value="Pirin"/>
    <property type="match status" value="1"/>
</dbReference>
<dbReference type="PANTHER" id="PTHR13903">
    <property type="entry name" value="PIRIN-RELATED"/>
    <property type="match status" value="1"/>
</dbReference>
<keyword evidence="5" id="KW-1185">Reference proteome</keyword>
<accession>H0FF11</accession>
<evidence type="ECO:0000256" key="2">
    <source>
        <dbReference type="RuleBase" id="RU003457"/>
    </source>
</evidence>
<name>H0FF11_9BURK</name>
<dbReference type="PATRIC" id="fig|477184.5.peg.5276"/>
<protein>
    <submittedName>
        <fullName evidence="4">Pirin domain-containing protein</fullName>
    </submittedName>
</protein>
<gene>
    <name evidence="4" type="ORF">KYC_26887</name>
</gene>
<dbReference type="InterPro" id="IPR014710">
    <property type="entry name" value="RmlC-like_jellyroll"/>
</dbReference>
<evidence type="ECO:0000256" key="1">
    <source>
        <dbReference type="ARBA" id="ARBA00008416"/>
    </source>
</evidence>
<feature type="domain" description="Pirin N-terminal" evidence="3">
    <location>
        <begin position="43"/>
        <end position="117"/>
    </location>
</feature>
<dbReference type="InterPro" id="IPR003829">
    <property type="entry name" value="Pirin_N_dom"/>
</dbReference>
<dbReference type="CDD" id="cd02247">
    <property type="entry name" value="cupin_pirin_C"/>
    <property type="match status" value="1"/>
</dbReference>
<dbReference type="STRING" id="477184.KYC_26887"/>
<dbReference type="Gene3D" id="2.60.120.10">
    <property type="entry name" value="Jelly Rolls"/>
    <property type="match status" value="1"/>
</dbReference>
<proteinExistence type="inferred from homology"/>
<evidence type="ECO:0000313" key="4">
    <source>
        <dbReference type="EMBL" id="EHK63119.1"/>
    </source>
</evidence>
<dbReference type="Pfam" id="PF02678">
    <property type="entry name" value="Pirin"/>
    <property type="match status" value="1"/>
</dbReference>
<dbReference type="EMBL" id="AGUF01000087">
    <property type="protein sequence ID" value="EHK63119.1"/>
    <property type="molecule type" value="Genomic_DNA"/>
</dbReference>
<dbReference type="Proteomes" id="UP000003113">
    <property type="component" value="Unassembled WGS sequence"/>
</dbReference>
<comment type="caution">
    <text evidence="4">The sequence shown here is derived from an EMBL/GenBank/DDBJ whole genome shotgun (WGS) entry which is preliminary data.</text>
</comment>
<comment type="similarity">
    <text evidence="1 2">Belongs to the pirin family.</text>
</comment>
<reference evidence="4 5" key="1">
    <citation type="journal article" date="2012" name="J. Bacteriol.">
        <title>Genome sequence of the highly efficient arsenite-oxidizing bacterium Achromobacter arsenitoxydans SY8.</title>
        <authorList>
            <person name="Li X."/>
            <person name="Hu Y."/>
            <person name="Gong J."/>
            <person name="Lin Y."/>
            <person name="Johnstone L."/>
            <person name="Rensing C."/>
            <person name="Wang G."/>
        </authorList>
    </citation>
    <scope>NUCLEOTIDE SEQUENCE [LARGE SCALE GENOMIC DNA]</scope>
    <source>
        <strain evidence="4 5">SY8</strain>
    </source>
</reference>
<dbReference type="AlphaFoldDB" id="H0FF11"/>
<dbReference type="InterPro" id="IPR011051">
    <property type="entry name" value="RmlC_Cupin_sf"/>
</dbReference>
<dbReference type="RefSeq" id="WP_008168322.1">
    <property type="nucleotide sequence ID" value="NZ_AGUF01000087.1"/>
</dbReference>
<dbReference type="PANTHER" id="PTHR13903:SF8">
    <property type="entry name" value="PIRIN"/>
    <property type="match status" value="1"/>
</dbReference>